<feature type="domain" description="HTH tetR-type" evidence="3">
    <location>
        <begin position="1"/>
        <end position="61"/>
    </location>
</feature>
<feature type="DNA-binding region" description="H-T-H motif" evidence="2">
    <location>
        <begin position="24"/>
        <end position="43"/>
    </location>
</feature>
<organism evidence="4 5">
    <name type="scientific">Effusibacillus lacus</name>
    <dbReference type="NCBI Taxonomy" id="1348429"/>
    <lineage>
        <taxon>Bacteria</taxon>
        <taxon>Bacillati</taxon>
        <taxon>Bacillota</taxon>
        <taxon>Bacilli</taxon>
        <taxon>Bacillales</taxon>
        <taxon>Alicyclobacillaceae</taxon>
        <taxon>Effusibacillus</taxon>
    </lineage>
</organism>
<dbReference type="PANTHER" id="PTHR43479:SF11">
    <property type="entry name" value="ACREF_ENVCD OPERON REPRESSOR-RELATED"/>
    <property type="match status" value="1"/>
</dbReference>
<name>A0A292YN15_9BACL</name>
<evidence type="ECO:0000259" key="3">
    <source>
        <dbReference type="PROSITE" id="PS50977"/>
    </source>
</evidence>
<evidence type="ECO:0000313" key="4">
    <source>
        <dbReference type="EMBL" id="GAX89784.1"/>
    </source>
</evidence>
<dbReference type="Pfam" id="PF00440">
    <property type="entry name" value="TetR_N"/>
    <property type="match status" value="1"/>
</dbReference>
<evidence type="ECO:0000256" key="1">
    <source>
        <dbReference type="ARBA" id="ARBA00023125"/>
    </source>
</evidence>
<reference evidence="5" key="1">
    <citation type="submission" date="2017-07" db="EMBL/GenBank/DDBJ databases">
        <title>Draft genome sequence of Effusibacillus lacus strain skLN1.</title>
        <authorList>
            <person name="Watanabe M."/>
            <person name="Kojima H."/>
            <person name="Fukui M."/>
        </authorList>
    </citation>
    <scope>NUCLEOTIDE SEQUENCE [LARGE SCALE GENOMIC DNA]</scope>
    <source>
        <strain evidence="5">skLN1</strain>
    </source>
</reference>
<dbReference type="AlphaFoldDB" id="A0A292YN15"/>
<proteinExistence type="predicted"/>
<dbReference type="Proteomes" id="UP000217785">
    <property type="component" value="Unassembled WGS sequence"/>
</dbReference>
<dbReference type="EMBL" id="BDUF01000029">
    <property type="protein sequence ID" value="GAX89784.1"/>
    <property type="molecule type" value="Genomic_DNA"/>
</dbReference>
<dbReference type="Gene3D" id="1.10.357.10">
    <property type="entry name" value="Tetracycline Repressor, domain 2"/>
    <property type="match status" value="1"/>
</dbReference>
<dbReference type="RefSeq" id="WP_165912514.1">
    <property type="nucleotide sequence ID" value="NZ_BDUF01000029.1"/>
</dbReference>
<gene>
    <name evidence="4" type="ORF">EFBL_1409</name>
</gene>
<evidence type="ECO:0000256" key="2">
    <source>
        <dbReference type="PROSITE-ProRule" id="PRU00335"/>
    </source>
</evidence>
<dbReference type="PROSITE" id="PS01081">
    <property type="entry name" value="HTH_TETR_1"/>
    <property type="match status" value="1"/>
</dbReference>
<dbReference type="PROSITE" id="PS50977">
    <property type="entry name" value="HTH_TETR_2"/>
    <property type="match status" value="1"/>
</dbReference>
<dbReference type="InterPro" id="IPR041490">
    <property type="entry name" value="KstR2_TetR_C"/>
</dbReference>
<sequence>MNLQEELIKTAVKLFEERGYARTSVQDIVTVAGVTKGAFYHYFTGKEDVLMMLHEQYINHLLGQSREISSRPDLGPKAKLRELMKILLGEIAQYGGHAKVFFQEKNHLHPDHLELIREKRDEYFLLFEKVVREGIESGDFRSDLDPVITTLGVLGICNWSYRWFRPDGKYSSNEVANMFGEMIERGISS</sequence>
<protein>
    <submittedName>
        <fullName evidence="4">TetR family transcriptional regulator</fullName>
    </submittedName>
</protein>
<dbReference type="SUPFAM" id="SSF48498">
    <property type="entry name" value="Tetracyclin repressor-like, C-terminal domain"/>
    <property type="match status" value="1"/>
</dbReference>
<dbReference type="PRINTS" id="PR00455">
    <property type="entry name" value="HTHTETR"/>
</dbReference>
<dbReference type="Pfam" id="PF17932">
    <property type="entry name" value="TetR_C_24"/>
    <property type="match status" value="1"/>
</dbReference>
<dbReference type="InterPro" id="IPR036271">
    <property type="entry name" value="Tet_transcr_reg_TetR-rel_C_sf"/>
</dbReference>
<evidence type="ECO:0000313" key="5">
    <source>
        <dbReference type="Proteomes" id="UP000217785"/>
    </source>
</evidence>
<accession>A0A292YN15</accession>
<dbReference type="SUPFAM" id="SSF46689">
    <property type="entry name" value="Homeodomain-like"/>
    <property type="match status" value="1"/>
</dbReference>
<comment type="caution">
    <text evidence="4">The sequence shown here is derived from an EMBL/GenBank/DDBJ whole genome shotgun (WGS) entry which is preliminary data.</text>
</comment>
<dbReference type="InterPro" id="IPR050624">
    <property type="entry name" value="HTH-type_Tx_Regulator"/>
</dbReference>
<keyword evidence="5" id="KW-1185">Reference proteome</keyword>
<dbReference type="GO" id="GO:0003677">
    <property type="term" value="F:DNA binding"/>
    <property type="evidence" value="ECO:0007669"/>
    <property type="project" value="UniProtKB-UniRule"/>
</dbReference>
<keyword evidence="1 2" id="KW-0238">DNA-binding</keyword>
<dbReference type="InterPro" id="IPR009057">
    <property type="entry name" value="Homeodomain-like_sf"/>
</dbReference>
<dbReference type="InterPro" id="IPR001647">
    <property type="entry name" value="HTH_TetR"/>
</dbReference>
<dbReference type="PANTHER" id="PTHR43479">
    <property type="entry name" value="ACREF/ENVCD OPERON REPRESSOR-RELATED"/>
    <property type="match status" value="1"/>
</dbReference>
<dbReference type="Gene3D" id="1.10.10.60">
    <property type="entry name" value="Homeodomain-like"/>
    <property type="match status" value="1"/>
</dbReference>
<dbReference type="InterPro" id="IPR023772">
    <property type="entry name" value="DNA-bd_HTH_TetR-type_CS"/>
</dbReference>